<dbReference type="InterPro" id="IPR020845">
    <property type="entry name" value="AMP-binding_CS"/>
</dbReference>
<dbReference type="PANTHER" id="PTHR44845:SF7">
    <property type="entry name" value="PLIPASTATIN SYNTHASE SUBUNIT D"/>
    <property type="match status" value="1"/>
</dbReference>
<evidence type="ECO:0000256" key="2">
    <source>
        <dbReference type="ARBA" id="ARBA00022450"/>
    </source>
</evidence>
<dbReference type="PROSITE" id="PS50075">
    <property type="entry name" value="CARRIER"/>
    <property type="match status" value="1"/>
</dbReference>
<accession>A0ABX1X7F4</accession>
<dbReference type="Pfam" id="PF00501">
    <property type="entry name" value="AMP-binding"/>
    <property type="match status" value="1"/>
</dbReference>
<evidence type="ECO:0000256" key="4">
    <source>
        <dbReference type="ARBA" id="ARBA00023194"/>
    </source>
</evidence>
<evidence type="ECO:0000256" key="1">
    <source>
        <dbReference type="ARBA" id="ARBA00006432"/>
    </source>
</evidence>
<evidence type="ECO:0000313" key="6">
    <source>
        <dbReference type="EMBL" id="NOU64362.1"/>
    </source>
</evidence>
<evidence type="ECO:0000256" key="3">
    <source>
        <dbReference type="ARBA" id="ARBA00022553"/>
    </source>
</evidence>
<evidence type="ECO:0000313" key="7">
    <source>
        <dbReference type="Proteomes" id="UP000653578"/>
    </source>
</evidence>
<dbReference type="Pfam" id="PF13193">
    <property type="entry name" value="AMP-binding_C"/>
    <property type="match status" value="1"/>
</dbReference>
<dbReference type="Gene3D" id="3.30.300.30">
    <property type="match status" value="1"/>
</dbReference>
<dbReference type="InterPro" id="IPR025110">
    <property type="entry name" value="AMP-bd_C"/>
</dbReference>
<evidence type="ECO:0000259" key="5">
    <source>
        <dbReference type="PROSITE" id="PS50075"/>
    </source>
</evidence>
<dbReference type="CDD" id="cd05930">
    <property type="entry name" value="A_NRPS"/>
    <property type="match status" value="1"/>
</dbReference>
<dbReference type="InterPro" id="IPR000873">
    <property type="entry name" value="AMP-dep_synth/lig_dom"/>
</dbReference>
<dbReference type="SUPFAM" id="SSF56801">
    <property type="entry name" value="Acetyl-CoA synthetase-like"/>
    <property type="match status" value="1"/>
</dbReference>
<proteinExistence type="inferred from homology"/>
<dbReference type="Proteomes" id="UP000653578">
    <property type="component" value="Unassembled WGS sequence"/>
</dbReference>
<dbReference type="SUPFAM" id="SSF47336">
    <property type="entry name" value="ACP-like"/>
    <property type="match status" value="1"/>
</dbReference>
<dbReference type="RefSeq" id="WP_171630110.1">
    <property type="nucleotide sequence ID" value="NZ_WHNY01000029.1"/>
</dbReference>
<keyword evidence="3" id="KW-0597">Phosphoprotein</keyword>
<dbReference type="SUPFAM" id="SSF52777">
    <property type="entry name" value="CoA-dependent acyltransferases"/>
    <property type="match status" value="1"/>
</dbReference>
<dbReference type="Gene3D" id="3.30.559.30">
    <property type="entry name" value="Nonribosomal peptide synthetase, condensation domain"/>
    <property type="match status" value="1"/>
</dbReference>
<organism evidence="6 7">
    <name type="scientific">Paenibacillus plantarum</name>
    <dbReference type="NCBI Taxonomy" id="2654975"/>
    <lineage>
        <taxon>Bacteria</taxon>
        <taxon>Bacillati</taxon>
        <taxon>Bacillota</taxon>
        <taxon>Bacilli</taxon>
        <taxon>Bacillales</taxon>
        <taxon>Paenibacillaceae</taxon>
        <taxon>Paenibacillus</taxon>
    </lineage>
</organism>
<reference evidence="6 7" key="1">
    <citation type="submission" date="2019-10" db="EMBL/GenBank/DDBJ databases">
        <title>Description of Paenibacillus humi sp. nov.</title>
        <authorList>
            <person name="Carlier A."/>
            <person name="Qi S."/>
        </authorList>
    </citation>
    <scope>NUCLEOTIDE SEQUENCE [LARGE SCALE GENOMIC DNA]</scope>
    <source>
        <strain evidence="6 7">LMG 31461</strain>
    </source>
</reference>
<dbReference type="Pfam" id="PF00550">
    <property type="entry name" value="PP-binding"/>
    <property type="match status" value="1"/>
</dbReference>
<comment type="similarity">
    <text evidence="1">Belongs to the ATP-dependent AMP-binding enzyme family.</text>
</comment>
<name>A0ABX1X7F4_9BACL</name>
<dbReference type="InterPro" id="IPR045851">
    <property type="entry name" value="AMP-bd_C_sf"/>
</dbReference>
<dbReference type="PROSITE" id="PS00455">
    <property type="entry name" value="AMP_BINDING"/>
    <property type="match status" value="1"/>
</dbReference>
<protein>
    <submittedName>
        <fullName evidence="6">Amino acid adenylation domain-containing protein</fullName>
    </submittedName>
</protein>
<dbReference type="InterPro" id="IPR010071">
    <property type="entry name" value="AA_adenyl_dom"/>
</dbReference>
<dbReference type="PANTHER" id="PTHR44845">
    <property type="entry name" value="CARRIER DOMAIN-CONTAINING PROTEIN"/>
    <property type="match status" value="1"/>
</dbReference>
<comment type="caution">
    <text evidence="6">The sequence shown here is derived from an EMBL/GenBank/DDBJ whole genome shotgun (WGS) entry which is preliminary data.</text>
</comment>
<dbReference type="InterPro" id="IPR036736">
    <property type="entry name" value="ACP-like_sf"/>
</dbReference>
<feature type="non-terminal residue" evidence="6">
    <location>
        <position position="848"/>
    </location>
</feature>
<dbReference type="InterPro" id="IPR009081">
    <property type="entry name" value="PP-bd_ACP"/>
</dbReference>
<gene>
    <name evidence="6" type="ORF">GC096_10005</name>
</gene>
<keyword evidence="4" id="KW-0045">Antibiotic biosynthesis</keyword>
<keyword evidence="2" id="KW-0596">Phosphopantetheine</keyword>
<dbReference type="EMBL" id="WHNY01000029">
    <property type="protein sequence ID" value="NOU64362.1"/>
    <property type="molecule type" value="Genomic_DNA"/>
</dbReference>
<dbReference type="Gene3D" id="2.30.38.10">
    <property type="entry name" value="Luciferase, Domain 3"/>
    <property type="match status" value="1"/>
</dbReference>
<keyword evidence="7" id="KW-1185">Reference proteome</keyword>
<dbReference type="Gene3D" id="1.10.1200.10">
    <property type="entry name" value="ACP-like"/>
    <property type="match status" value="1"/>
</dbReference>
<dbReference type="NCBIfam" id="TIGR01733">
    <property type="entry name" value="AA-adenyl-dom"/>
    <property type="match status" value="1"/>
</dbReference>
<sequence length="848" mass="96356">MSNRVIGTNLTARSQDLDERAYLQNSLVGSQSFNGFPYDYNGRAKSEYLEAEFSIPVTILQDITSGDGGVECGIEAVLLTGVYYMIYRYSQSEDIMIGIPSFSYSKNSKQNDYYIIIRNKLNGMMVYSDLLSKINQSFRNAQENKNPNYQWSNSTDAGNKPPTDVIVSYNSPISIERLENHHFNMAFCFEMRESMTHCVLKYNANLYKESTIKNLTKNLVQFYHNASISVNESLHDINILSDSDIKQLLGWGTGKVSLTSEDTIQGLFQNQVKKYPDRTAIVYENSMLTYQELDDMSSRFAAMLMDQGVQVNDTVAVMMKRTHSMVVIYLGILKAGAVCLPIDIYYPEERIQFMIKDSGAKIIVSNDEQVSRKAYGQKVIYYVEEEVNQYRLSRIIHFNANNPAYIIYTSGSEGNPKGVILNHKGIINHTWTKIDLLDFNVNDVICHNINLSFVASIWIVYAPLFVGAKLVIYDETNMKDIALLFNTLDKDGITIMEIVPSALNTYLELLQIGKNKVKLSKLKSLIITGERVSPELVNLFYKEYNVELVNAYGQSECSDDTLHYKIPYNTQSISVPIGNPSYNTNVYILNDQLKLQPVGVRGELYISGVGITEGYLNRSDLTLQKYIANPFIPGTRMFRTGDFAKWGEDGNVQYLGRVDQQVKIRGFRVELEEIESQLMKHPKINRAIVIKRENASLVPYICAYLIGNDVTTDELRTDLEQVLPHYMIPSFIVALDTFPLLPNGKINKKELPDPKVIKENSNDIVYSALSDIEYRLSIIWCQLLNIQNIDPLDNFFSMGGSSFSATKLVMFLYKEFGQDVTLKDIVSNPTIRQLGQLLESREQANYKP</sequence>
<feature type="domain" description="Carrier" evidence="5">
    <location>
        <begin position="767"/>
        <end position="842"/>
    </location>
</feature>
<dbReference type="Gene3D" id="3.40.50.980">
    <property type="match status" value="2"/>
</dbReference>